<sequence length="71" mass="7387">MSVFYVLSGVFLALAIATWVTPQWIEAVFRIDPDGGSGALEWAIVAVAGVLAAAAAALGTRDAIALRRRTA</sequence>
<keyword evidence="3" id="KW-1185">Reference proteome</keyword>
<keyword evidence="1" id="KW-1133">Transmembrane helix</keyword>
<feature type="transmembrane region" description="Helical" evidence="1">
    <location>
        <begin position="38"/>
        <end position="59"/>
    </location>
</feature>
<evidence type="ECO:0000313" key="3">
    <source>
        <dbReference type="Proteomes" id="UP001144396"/>
    </source>
</evidence>
<comment type="caution">
    <text evidence="2">The sequence shown here is derived from an EMBL/GenBank/DDBJ whole genome shotgun (WGS) entry which is preliminary data.</text>
</comment>
<keyword evidence="1" id="KW-0812">Transmembrane</keyword>
<dbReference type="AlphaFoldDB" id="A0A9W6CX33"/>
<accession>A0A9W6CX33</accession>
<reference evidence="2" key="1">
    <citation type="submission" date="2022-12" db="EMBL/GenBank/DDBJ databases">
        <title>Reference genome sequencing for broad-spectrum identification of bacterial and archaeal isolates by mass spectrometry.</title>
        <authorList>
            <person name="Sekiguchi Y."/>
            <person name="Tourlousse D.M."/>
        </authorList>
    </citation>
    <scope>NUCLEOTIDE SEQUENCE</scope>
    <source>
        <strain evidence="2">14</strain>
    </source>
</reference>
<name>A0A9W6CX33_9MICO</name>
<dbReference type="Proteomes" id="UP001144396">
    <property type="component" value="Unassembled WGS sequence"/>
</dbReference>
<organism evidence="2 3">
    <name type="scientific">Agromyces rhizosphaerae</name>
    <dbReference type="NCBI Taxonomy" id="88374"/>
    <lineage>
        <taxon>Bacteria</taxon>
        <taxon>Bacillati</taxon>
        <taxon>Actinomycetota</taxon>
        <taxon>Actinomycetes</taxon>
        <taxon>Micrococcales</taxon>
        <taxon>Microbacteriaceae</taxon>
        <taxon>Agromyces</taxon>
    </lineage>
</organism>
<protein>
    <submittedName>
        <fullName evidence="2">Uncharacterized protein</fullName>
    </submittedName>
</protein>
<evidence type="ECO:0000256" key="1">
    <source>
        <dbReference type="SAM" id="Phobius"/>
    </source>
</evidence>
<evidence type="ECO:0000313" key="2">
    <source>
        <dbReference type="EMBL" id="GLI28197.1"/>
    </source>
</evidence>
<proteinExistence type="predicted"/>
<keyword evidence="1" id="KW-0472">Membrane</keyword>
<gene>
    <name evidence="2" type="ORF">ARHIZOSPH14_24390</name>
</gene>
<dbReference type="EMBL" id="BSDP01000001">
    <property type="protein sequence ID" value="GLI28197.1"/>
    <property type="molecule type" value="Genomic_DNA"/>
</dbReference>
<dbReference type="RefSeq" id="WP_281885363.1">
    <property type="nucleotide sequence ID" value="NZ_BSDP01000001.1"/>
</dbReference>